<dbReference type="InterPro" id="IPR050595">
    <property type="entry name" value="Bact_response_regulator"/>
</dbReference>
<feature type="domain" description="Response regulatory" evidence="2">
    <location>
        <begin position="4"/>
        <end position="122"/>
    </location>
</feature>
<evidence type="ECO:0000259" key="2">
    <source>
        <dbReference type="PROSITE" id="PS50110"/>
    </source>
</evidence>
<keyword evidence="1" id="KW-0597">Phosphoprotein</keyword>
<organism evidence="3">
    <name type="scientific">marine sediment metagenome</name>
    <dbReference type="NCBI Taxonomy" id="412755"/>
    <lineage>
        <taxon>unclassified sequences</taxon>
        <taxon>metagenomes</taxon>
        <taxon>ecological metagenomes</taxon>
    </lineage>
</organism>
<dbReference type="PROSITE" id="PS50110">
    <property type="entry name" value="RESPONSE_REGULATORY"/>
    <property type="match status" value="1"/>
</dbReference>
<dbReference type="PANTHER" id="PTHR44591:SF3">
    <property type="entry name" value="RESPONSE REGULATORY DOMAIN-CONTAINING PROTEIN"/>
    <property type="match status" value="1"/>
</dbReference>
<proteinExistence type="predicted"/>
<gene>
    <name evidence="3" type="ORF">LCGC14_0040260</name>
</gene>
<dbReference type="Gene3D" id="3.40.50.2300">
    <property type="match status" value="1"/>
</dbReference>
<dbReference type="SMART" id="SM00448">
    <property type="entry name" value="REC"/>
    <property type="match status" value="1"/>
</dbReference>
<dbReference type="InterPro" id="IPR001789">
    <property type="entry name" value="Sig_transdc_resp-reg_receiver"/>
</dbReference>
<comment type="caution">
    <text evidence="3">The sequence shown here is derived from an EMBL/GenBank/DDBJ whole genome shotgun (WGS) entry which is preliminary data.</text>
</comment>
<protein>
    <recommendedName>
        <fullName evidence="2">Response regulatory domain-containing protein</fullName>
    </recommendedName>
</protein>
<dbReference type="InterPro" id="IPR011006">
    <property type="entry name" value="CheY-like_superfamily"/>
</dbReference>
<accession>A0A0F9YA95</accession>
<evidence type="ECO:0000256" key="1">
    <source>
        <dbReference type="ARBA" id="ARBA00022553"/>
    </source>
</evidence>
<evidence type="ECO:0000313" key="3">
    <source>
        <dbReference type="EMBL" id="KKO08907.1"/>
    </source>
</evidence>
<dbReference type="Pfam" id="PF00072">
    <property type="entry name" value="Response_reg"/>
    <property type="match status" value="1"/>
</dbReference>
<dbReference type="AlphaFoldDB" id="A0A0F9YA95"/>
<dbReference type="SUPFAM" id="SSF52172">
    <property type="entry name" value="CheY-like"/>
    <property type="match status" value="1"/>
</dbReference>
<name>A0A0F9YA95_9ZZZZ</name>
<reference evidence="3" key="1">
    <citation type="journal article" date="2015" name="Nature">
        <title>Complex archaea that bridge the gap between prokaryotes and eukaryotes.</title>
        <authorList>
            <person name="Spang A."/>
            <person name="Saw J.H."/>
            <person name="Jorgensen S.L."/>
            <person name="Zaremba-Niedzwiedzka K."/>
            <person name="Martijn J."/>
            <person name="Lind A.E."/>
            <person name="van Eijk R."/>
            <person name="Schleper C."/>
            <person name="Guy L."/>
            <person name="Ettema T.J."/>
        </authorList>
    </citation>
    <scope>NUCLEOTIDE SEQUENCE</scope>
</reference>
<sequence>MKIRILLIDDASFIRDLIKRTLRKYLPQCEIIEAADGRKAQSILGRQPIDLILSDWEMPGLSGEELLQWVRADEKLAVIPFVMISSLGGKEHIMRAVQAGVSDYLGKPFTGEELMQKVQKALIKSGKLNKAASGSPSKGGPFSSLEILSGKSDGMPGSSSLEALTGAAKTKEAPKLKGTALVAWGKIEFRCMIKAISVDEVLLVCKRGTEHPSVFADTTVTLSPGNQASKAISDLQAYVHSISAVEKRPDAEFLNLLMRFDNPTEEQRVLLSSFILENP</sequence>
<dbReference type="PANTHER" id="PTHR44591">
    <property type="entry name" value="STRESS RESPONSE REGULATOR PROTEIN 1"/>
    <property type="match status" value="1"/>
</dbReference>
<dbReference type="GO" id="GO:0000160">
    <property type="term" value="P:phosphorelay signal transduction system"/>
    <property type="evidence" value="ECO:0007669"/>
    <property type="project" value="InterPro"/>
</dbReference>
<dbReference type="EMBL" id="LAZR01000008">
    <property type="protein sequence ID" value="KKO08907.1"/>
    <property type="molecule type" value="Genomic_DNA"/>
</dbReference>